<feature type="compositionally biased region" description="Basic and acidic residues" evidence="1">
    <location>
        <begin position="139"/>
        <end position="153"/>
    </location>
</feature>
<evidence type="ECO:0000256" key="1">
    <source>
        <dbReference type="SAM" id="MobiDB-lite"/>
    </source>
</evidence>
<evidence type="ECO:0000313" key="3">
    <source>
        <dbReference type="Proteomes" id="UP001415857"/>
    </source>
</evidence>
<proteinExistence type="predicted"/>
<dbReference type="PANTHER" id="PTHR35318">
    <property type="entry name" value="BNAA10G08410D PROTEIN"/>
    <property type="match status" value="1"/>
</dbReference>
<comment type="caution">
    <text evidence="2">The sequence shown here is derived from an EMBL/GenBank/DDBJ whole genome shotgun (WGS) entry which is preliminary data.</text>
</comment>
<feature type="region of interest" description="Disordered" evidence="1">
    <location>
        <begin position="126"/>
        <end position="153"/>
    </location>
</feature>
<dbReference type="PANTHER" id="PTHR35318:SF2">
    <property type="entry name" value="OS08G0138900 PROTEIN"/>
    <property type="match status" value="1"/>
</dbReference>
<protein>
    <submittedName>
        <fullName evidence="2">Uncharacterized protein</fullName>
    </submittedName>
</protein>
<dbReference type="EMBL" id="JBBPBK010000005">
    <property type="protein sequence ID" value="KAK9284155.1"/>
    <property type="molecule type" value="Genomic_DNA"/>
</dbReference>
<organism evidence="2 3">
    <name type="scientific">Liquidambar formosana</name>
    <name type="common">Formosan gum</name>
    <dbReference type="NCBI Taxonomy" id="63359"/>
    <lineage>
        <taxon>Eukaryota</taxon>
        <taxon>Viridiplantae</taxon>
        <taxon>Streptophyta</taxon>
        <taxon>Embryophyta</taxon>
        <taxon>Tracheophyta</taxon>
        <taxon>Spermatophyta</taxon>
        <taxon>Magnoliopsida</taxon>
        <taxon>eudicotyledons</taxon>
        <taxon>Gunneridae</taxon>
        <taxon>Pentapetalae</taxon>
        <taxon>Saxifragales</taxon>
        <taxon>Altingiaceae</taxon>
        <taxon>Liquidambar</taxon>
    </lineage>
</organism>
<dbReference type="Proteomes" id="UP001415857">
    <property type="component" value="Unassembled WGS sequence"/>
</dbReference>
<evidence type="ECO:0000313" key="2">
    <source>
        <dbReference type="EMBL" id="KAK9284155.1"/>
    </source>
</evidence>
<dbReference type="AlphaFoldDB" id="A0AAP0X411"/>
<accession>A0AAP0X411</accession>
<name>A0AAP0X411_LIQFO</name>
<gene>
    <name evidence="2" type="ORF">L1049_023323</name>
</gene>
<sequence>MRQRQSSIRGDDCGSKARLGETNSCWTRSSCWWLEHKINNRKICFHLSGSCCRAPTVPEPPEEETTLVPLTCAGSGSGRGRAARSRGNGLSGYGVDSSKQWRPALSVISEDGSAVSALERNGVRAVRTEKKPAGKVGSKPRDRVPNRGDEYRKAPMPMVIPAFSPTPFMF</sequence>
<keyword evidence="3" id="KW-1185">Reference proteome</keyword>
<feature type="region of interest" description="Disordered" evidence="1">
    <location>
        <begin position="70"/>
        <end position="97"/>
    </location>
</feature>
<reference evidence="2 3" key="1">
    <citation type="journal article" date="2024" name="Plant J.">
        <title>Genome sequences and population genomics reveal climatic adaptation and genomic divergence between two closely related sweetgum species.</title>
        <authorList>
            <person name="Xu W.Q."/>
            <person name="Ren C.Q."/>
            <person name="Zhang X.Y."/>
            <person name="Comes H.P."/>
            <person name="Liu X.H."/>
            <person name="Li Y.G."/>
            <person name="Kettle C.J."/>
            <person name="Jalonen R."/>
            <person name="Gaisberger H."/>
            <person name="Ma Y.Z."/>
            <person name="Qiu Y.X."/>
        </authorList>
    </citation>
    <scope>NUCLEOTIDE SEQUENCE [LARGE SCALE GENOMIC DNA]</scope>
    <source>
        <strain evidence="2">Hangzhou</strain>
    </source>
</reference>